<feature type="domain" description="AB hydrolase-1" evidence="1">
    <location>
        <begin position="73"/>
        <end position="321"/>
    </location>
</feature>
<dbReference type="PANTHER" id="PTHR36837:SF2">
    <property type="entry name" value="POLY(3-HYDROXYALKANOATE) POLYMERASE SUBUNIT PHAC"/>
    <property type="match status" value="1"/>
</dbReference>
<dbReference type="Gene3D" id="3.40.50.1820">
    <property type="entry name" value="alpha/beta hydrolase"/>
    <property type="match status" value="1"/>
</dbReference>
<keyword evidence="2" id="KW-0378">Hydrolase</keyword>
<evidence type="ECO:0000313" key="4">
    <source>
        <dbReference type="Proteomes" id="UP000045545"/>
    </source>
</evidence>
<dbReference type="RefSeq" id="WP_052729526.1">
    <property type="nucleotide sequence ID" value="NZ_CGIH01000004.1"/>
</dbReference>
<dbReference type="GO" id="GO:0016787">
    <property type="term" value="F:hydrolase activity"/>
    <property type="evidence" value="ECO:0007669"/>
    <property type="project" value="UniProtKB-KW"/>
</dbReference>
<sequence>MKNIILSGSAEEIGKQLQESYDRMCSSTQKWMEMLQYDPYPQTGLSPKEVVWRKNKARLYRYVSPSGHQHKVPILIIYALINKPYILDLTPGMSLIEHLLECGFDIFLLDWGDFDWEDRELSYGNLVNDYIARAVQKTLLTSGSDELTMLGYCMGGTMTSMYAGLYPQERIKNIVLLSAPIDFSDAGTSSLWLNSPDYDADRIVDTFQLVPKDFIDIGVKMLRPVNNYIGTYTRLWRSIDEDNPVIAWKALNKWVNDNINFPGEAYRQWIKDLYQENKLVKKQFSLQGQTVDLARITSNLLVMAGENDHLVMTAQAQAALDYMSSSDKSYYEFPVGHGGLVFGNYAKKNVYPVMSEWLKQRSN</sequence>
<proteinExistence type="predicted"/>
<name>A0A0E4G948_9FIRM</name>
<dbReference type="Proteomes" id="UP000045545">
    <property type="component" value="Unassembled WGS sequence"/>
</dbReference>
<dbReference type="EMBL" id="CGIH01000018">
    <property type="protein sequence ID" value="CFX34463.1"/>
    <property type="molecule type" value="Genomic_DNA"/>
</dbReference>
<dbReference type="InterPro" id="IPR029058">
    <property type="entry name" value="AB_hydrolase_fold"/>
</dbReference>
<protein>
    <submittedName>
        <fullName evidence="2">Alpha/Beta hydrolase fold</fullName>
    </submittedName>
</protein>
<dbReference type="PANTHER" id="PTHR36837">
    <property type="entry name" value="POLY(3-HYDROXYALKANOATE) POLYMERASE SUBUNIT PHAC"/>
    <property type="match status" value="1"/>
</dbReference>
<reference evidence="2 4" key="1">
    <citation type="submission" date="2015-03" db="EMBL/GenBank/DDBJ databases">
        <authorList>
            <person name="Strepis Nikolaos"/>
        </authorList>
    </citation>
    <scope>NUCLEOTIDE SEQUENCE [LARGE SCALE GENOMIC DNA]</scope>
    <source>
        <strain evidence="2 4">OL-4</strain>
    </source>
</reference>
<dbReference type="Pfam" id="PF00561">
    <property type="entry name" value="Abhydrolase_1"/>
    <property type="match status" value="1"/>
</dbReference>
<evidence type="ECO:0000259" key="1">
    <source>
        <dbReference type="Pfam" id="PF00561"/>
    </source>
</evidence>
<evidence type="ECO:0000313" key="3">
    <source>
        <dbReference type="EMBL" id="CFX34463.1"/>
    </source>
</evidence>
<dbReference type="AlphaFoldDB" id="A0A0E4G948"/>
<accession>A0A0E4G948</accession>
<dbReference type="EMBL" id="CGIH01000004">
    <property type="protein sequence ID" value="CFX05608.1"/>
    <property type="molecule type" value="Genomic_DNA"/>
</dbReference>
<keyword evidence="4" id="KW-1185">Reference proteome</keyword>
<dbReference type="STRING" id="690567.1060"/>
<dbReference type="SUPFAM" id="SSF53474">
    <property type="entry name" value="alpha/beta-Hydrolases"/>
    <property type="match status" value="1"/>
</dbReference>
<gene>
    <name evidence="3" type="ORF">1060</name>
    <name evidence="2" type="ORF">331</name>
</gene>
<evidence type="ECO:0000313" key="2">
    <source>
        <dbReference type="EMBL" id="CFX05608.1"/>
    </source>
</evidence>
<dbReference type="InterPro" id="IPR051321">
    <property type="entry name" value="PHA/PHB_synthase"/>
</dbReference>
<dbReference type="InterPro" id="IPR000073">
    <property type="entry name" value="AB_hydrolase_1"/>
</dbReference>
<organism evidence="2 4">
    <name type="scientific">Syntrophomonas zehnderi OL-4</name>
    <dbReference type="NCBI Taxonomy" id="690567"/>
    <lineage>
        <taxon>Bacteria</taxon>
        <taxon>Bacillati</taxon>
        <taxon>Bacillota</taxon>
        <taxon>Clostridia</taxon>
        <taxon>Eubacteriales</taxon>
        <taxon>Syntrophomonadaceae</taxon>
        <taxon>Syntrophomonas</taxon>
    </lineage>
</organism>